<comment type="function">
    <text evidence="12">Catalyzes the attachment of alanine to tRNA(Ala) in a two-step reaction: alanine is first activated by ATP to form Ala-AMP and then transferred to the acceptor end of tRNA(Ala). Also edits incorrectly charged Ser-tRNA(Ala) and Gly-tRNA(Ala) via its editing domain.</text>
</comment>
<evidence type="ECO:0000256" key="10">
    <source>
        <dbReference type="ARBA" id="ARBA00022917"/>
    </source>
</evidence>
<dbReference type="Gene3D" id="3.10.310.40">
    <property type="match status" value="1"/>
</dbReference>
<feature type="binding site" evidence="12">
    <location>
        <position position="576"/>
    </location>
    <ligand>
        <name>Zn(2+)</name>
        <dbReference type="ChEBI" id="CHEBI:29105"/>
    </ligand>
</feature>
<dbReference type="OrthoDB" id="9803884at2"/>
<feature type="domain" description="Alanyl-transfer RNA synthetases family profile" evidence="14">
    <location>
        <begin position="1"/>
        <end position="727"/>
    </location>
</feature>
<dbReference type="Gene3D" id="3.30.980.10">
    <property type="entry name" value="Threonyl-trna Synthetase, Chain A, domain 2"/>
    <property type="match status" value="1"/>
</dbReference>
<name>A0A371YVM7_9GAMM</name>
<keyword evidence="8 12" id="KW-0067">ATP-binding</keyword>
<dbReference type="Gene3D" id="6.10.250.550">
    <property type="match status" value="1"/>
</dbReference>
<keyword evidence="11 12" id="KW-0030">Aminoacyl-tRNA synthetase</keyword>
<keyword evidence="12" id="KW-0963">Cytoplasm</keyword>
<dbReference type="InterPro" id="IPR012947">
    <property type="entry name" value="tRNA_SAD"/>
</dbReference>
<feature type="binding site" evidence="12">
    <location>
        <position position="684"/>
    </location>
    <ligand>
        <name>Zn(2+)</name>
        <dbReference type="ChEBI" id="CHEBI:29105"/>
    </ligand>
</feature>
<evidence type="ECO:0000256" key="4">
    <source>
        <dbReference type="ARBA" id="ARBA00022598"/>
    </source>
</evidence>
<reference evidence="15 16" key="1">
    <citation type="submission" date="2018-08" db="EMBL/GenBank/DDBJ databases">
        <title>The draft genome of Acinetobacter sichuanensis strain WCHAc060041.</title>
        <authorList>
            <person name="Qin J."/>
            <person name="Feng Y."/>
            <person name="Zong Z."/>
        </authorList>
    </citation>
    <scope>NUCLEOTIDE SEQUENCE [LARGE SCALE GENOMIC DNA]</scope>
    <source>
        <strain evidence="15 16">WCHAc060041</strain>
    </source>
</reference>
<comment type="similarity">
    <text evidence="2 12">Belongs to the class-II aminoacyl-tRNA synthetase family.</text>
</comment>
<dbReference type="NCBIfam" id="TIGR00344">
    <property type="entry name" value="alaS"/>
    <property type="match status" value="1"/>
</dbReference>
<dbReference type="GO" id="GO:0045892">
    <property type="term" value="P:negative regulation of DNA-templated transcription"/>
    <property type="evidence" value="ECO:0007669"/>
    <property type="project" value="TreeGrafter"/>
</dbReference>
<dbReference type="PRINTS" id="PR00980">
    <property type="entry name" value="TRNASYNTHALA"/>
</dbReference>
<dbReference type="Gene3D" id="3.30.930.10">
    <property type="entry name" value="Bira Bifunctional Protein, Domain 2"/>
    <property type="match status" value="1"/>
</dbReference>
<dbReference type="InterPro" id="IPR009000">
    <property type="entry name" value="Transl_B-barrel_sf"/>
</dbReference>
<dbReference type="FunFam" id="2.40.30.130:FF:000001">
    <property type="entry name" value="Alanine--tRNA ligase"/>
    <property type="match status" value="1"/>
</dbReference>
<dbReference type="EC" id="6.1.1.7" evidence="12"/>
<keyword evidence="13" id="KW-0175">Coiled coil</keyword>
<dbReference type="Gene3D" id="2.40.30.130">
    <property type="match status" value="1"/>
</dbReference>
<keyword evidence="7 12" id="KW-0862">Zinc</keyword>
<dbReference type="GO" id="GO:0008270">
    <property type="term" value="F:zinc ion binding"/>
    <property type="evidence" value="ECO:0007669"/>
    <property type="project" value="UniProtKB-UniRule"/>
</dbReference>
<feature type="coiled-coil region" evidence="13">
    <location>
        <begin position="750"/>
        <end position="777"/>
    </location>
</feature>
<dbReference type="EMBL" id="PYIX02000001">
    <property type="protein sequence ID" value="RFC85531.1"/>
    <property type="molecule type" value="Genomic_DNA"/>
</dbReference>
<evidence type="ECO:0000256" key="1">
    <source>
        <dbReference type="ARBA" id="ARBA00004496"/>
    </source>
</evidence>
<dbReference type="Gene3D" id="3.30.54.20">
    <property type="match status" value="1"/>
</dbReference>
<dbReference type="FunFam" id="3.30.930.10:FF:000004">
    <property type="entry name" value="Alanine--tRNA ligase"/>
    <property type="match status" value="1"/>
</dbReference>
<dbReference type="GO" id="GO:0005829">
    <property type="term" value="C:cytosol"/>
    <property type="evidence" value="ECO:0007669"/>
    <property type="project" value="TreeGrafter"/>
</dbReference>
<gene>
    <name evidence="12" type="primary">alaS</name>
    <name evidence="15" type="ORF">C9E89_001015</name>
</gene>
<accession>A0A371YVM7</accession>
<evidence type="ECO:0000256" key="12">
    <source>
        <dbReference type="HAMAP-Rule" id="MF_00036"/>
    </source>
</evidence>
<proteinExistence type="inferred from homology"/>
<evidence type="ECO:0000256" key="13">
    <source>
        <dbReference type="SAM" id="Coils"/>
    </source>
</evidence>
<evidence type="ECO:0000313" key="15">
    <source>
        <dbReference type="EMBL" id="RFC85531.1"/>
    </source>
</evidence>
<dbReference type="InterPro" id="IPR018165">
    <property type="entry name" value="Ala-tRNA-synth_IIc_core"/>
</dbReference>
<keyword evidence="9 12" id="KW-0694">RNA-binding</keyword>
<dbReference type="GO" id="GO:0006419">
    <property type="term" value="P:alanyl-tRNA aminoacylation"/>
    <property type="evidence" value="ECO:0007669"/>
    <property type="project" value="UniProtKB-UniRule"/>
</dbReference>
<comment type="subcellular location">
    <subcellularLocation>
        <location evidence="1 12">Cytoplasm</location>
    </subcellularLocation>
</comment>
<evidence type="ECO:0000256" key="5">
    <source>
        <dbReference type="ARBA" id="ARBA00022723"/>
    </source>
</evidence>
<dbReference type="InterPro" id="IPR018163">
    <property type="entry name" value="Thr/Ala-tRNA-synth_IIc_edit"/>
</dbReference>
<dbReference type="InterPro" id="IPR018162">
    <property type="entry name" value="Ala-tRNA-ligase_IIc_anticod-bd"/>
</dbReference>
<dbReference type="SMART" id="SM00863">
    <property type="entry name" value="tRNA_SAD"/>
    <property type="match status" value="1"/>
</dbReference>
<dbReference type="HAMAP" id="MF_00036_B">
    <property type="entry name" value="Ala_tRNA_synth_B"/>
    <property type="match status" value="1"/>
</dbReference>
<keyword evidence="10 12" id="KW-0648">Protein biosynthesis</keyword>
<sequence length="892" mass="97846">MTTAEIREAFLRYFESQGHTRVASSSLVPANDPTLLFTNAGMNQFKDCFLGLEKRDYVRATTSQKCVRAGGKHNDLDNVGYTARHHTFFEMLGNFSFGDYFKRDAIRFAWDFLTGEEWLALPKDKLYATVYHTDDEAFDIWNKEIGLDASRIIRIGDNKGEKYASDNFWAMGDTGPCGPCSEIFFDHGDHIWGGLPGTPEEDGDRFIEIWNNVFMQFNRTADGVLHNLPAPSVDTGMGLERISAVLQHVNSNYEIDLFQNLLKDAAEIIGVDITEAVATAQANNKPVEYPASLKVVADHARSCCFLIADGVNPSNEGRGYVLRRIIRRAVRHGNKMGATGTFFYKMLQPLINVMGEAYPELVERRQVIENALIREEELFAKTLEQGLKLLEGELANLKGKVIAGATVFKLYDTYGFPTDLTADIARERELEIDEAGFEVEMAAQRQRARDAGKFSVDYNAIVNVEGETQFDGYDATQGQGQIVAIYKDGEQVDEVVEGDEALIVLNQTPFYAESGGQIGDTGIFKNDTGIFEVQDTKKSGGAFVHQGIVTMGSLKATQAVEAIVKADIRDATARNHSATHLLHAALRQVLGEHVQQKGSLVASDILRFDFANDQPVSFAQIQQIERIVNAEVIANTTVSTELLDIDAAKEKGAMMLFGEKYGDEVRVLSMGTTKDEKNFSIELCGGIHVKRTGDIGLFKITSEGGVAAGVRRIEAVTGTKALEVVQKVDADIVHINDLLKAQKDQTVEKVEATVETAHQLQKQIEQLNQKLANFQASDLIGQVQDIAGRQTLIATVQGQDAKSVRHLHDSVKSKLDNAVIVIAGVDGDKVSLIASVAKDFTANIKAGDIIKHLATELGGKGGGKPDLAQGGAPLNEQFDRVMTELSAWIAAK</sequence>
<dbReference type="InterPro" id="IPR050058">
    <property type="entry name" value="Ala-tRNA_ligase"/>
</dbReference>
<evidence type="ECO:0000256" key="7">
    <source>
        <dbReference type="ARBA" id="ARBA00022833"/>
    </source>
</evidence>
<dbReference type="Pfam" id="PF07973">
    <property type="entry name" value="tRNA_SAD"/>
    <property type="match status" value="1"/>
</dbReference>
<dbReference type="InterPro" id="IPR023033">
    <property type="entry name" value="Ala_tRNA_ligase_euk/bac"/>
</dbReference>
<dbReference type="GO" id="GO:0000049">
    <property type="term" value="F:tRNA binding"/>
    <property type="evidence" value="ECO:0007669"/>
    <property type="project" value="UniProtKB-KW"/>
</dbReference>
<comment type="caution">
    <text evidence="15">The sequence shown here is derived from an EMBL/GenBank/DDBJ whole genome shotgun (WGS) entry which is preliminary data.</text>
</comment>
<dbReference type="Proteomes" id="UP000240957">
    <property type="component" value="Unassembled WGS sequence"/>
</dbReference>
<dbReference type="GO" id="GO:0002161">
    <property type="term" value="F:aminoacyl-tRNA deacylase activity"/>
    <property type="evidence" value="ECO:0007669"/>
    <property type="project" value="TreeGrafter"/>
</dbReference>
<evidence type="ECO:0000313" key="16">
    <source>
        <dbReference type="Proteomes" id="UP000240957"/>
    </source>
</evidence>
<dbReference type="FunFam" id="3.30.54.20:FF:000001">
    <property type="entry name" value="Alanine--tRNA ligase"/>
    <property type="match status" value="1"/>
</dbReference>
<evidence type="ECO:0000256" key="3">
    <source>
        <dbReference type="ARBA" id="ARBA00022555"/>
    </source>
</evidence>
<dbReference type="PROSITE" id="PS50860">
    <property type="entry name" value="AA_TRNA_LIGASE_II_ALA"/>
    <property type="match status" value="1"/>
</dbReference>
<evidence type="ECO:0000256" key="6">
    <source>
        <dbReference type="ARBA" id="ARBA00022741"/>
    </source>
</evidence>
<dbReference type="FunFam" id="3.10.310.40:FF:000001">
    <property type="entry name" value="Alanine--tRNA ligase"/>
    <property type="match status" value="1"/>
</dbReference>
<dbReference type="InterPro" id="IPR002318">
    <property type="entry name" value="Ala-tRNA-lgiase_IIc"/>
</dbReference>
<feature type="binding site" evidence="12">
    <location>
        <position position="688"/>
    </location>
    <ligand>
        <name>Zn(2+)</name>
        <dbReference type="ChEBI" id="CHEBI:29105"/>
    </ligand>
</feature>
<evidence type="ECO:0000259" key="14">
    <source>
        <dbReference type="PROSITE" id="PS50860"/>
    </source>
</evidence>
<dbReference type="InterPro" id="IPR003156">
    <property type="entry name" value="DHHA1_dom"/>
</dbReference>
<comment type="catalytic activity">
    <reaction evidence="12">
        <text>tRNA(Ala) + L-alanine + ATP = L-alanyl-tRNA(Ala) + AMP + diphosphate</text>
        <dbReference type="Rhea" id="RHEA:12540"/>
        <dbReference type="Rhea" id="RHEA-COMP:9657"/>
        <dbReference type="Rhea" id="RHEA-COMP:9923"/>
        <dbReference type="ChEBI" id="CHEBI:30616"/>
        <dbReference type="ChEBI" id="CHEBI:33019"/>
        <dbReference type="ChEBI" id="CHEBI:57972"/>
        <dbReference type="ChEBI" id="CHEBI:78442"/>
        <dbReference type="ChEBI" id="CHEBI:78497"/>
        <dbReference type="ChEBI" id="CHEBI:456215"/>
        <dbReference type="EC" id="6.1.1.7"/>
    </reaction>
</comment>
<dbReference type="AlphaFoldDB" id="A0A371YVM7"/>
<comment type="cofactor">
    <cofactor evidence="12">
        <name>Zn(2+)</name>
        <dbReference type="ChEBI" id="CHEBI:29105"/>
    </cofactor>
    <text evidence="12">Binds 1 zinc ion per subunit.</text>
</comment>
<keyword evidence="5 12" id="KW-0479">Metal-binding</keyword>
<dbReference type="SUPFAM" id="SSF55186">
    <property type="entry name" value="ThrRS/AlaRS common domain"/>
    <property type="match status" value="1"/>
</dbReference>
<dbReference type="PANTHER" id="PTHR11777:SF9">
    <property type="entry name" value="ALANINE--TRNA LIGASE, CYTOPLASMIC"/>
    <property type="match status" value="1"/>
</dbReference>
<evidence type="ECO:0000256" key="2">
    <source>
        <dbReference type="ARBA" id="ARBA00008226"/>
    </source>
</evidence>
<dbReference type="Pfam" id="PF01411">
    <property type="entry name" value="tRNA-synt_2c"/>
    <property type="match status" value="1"/>
</dbReference>
<evidence type="ECO:0000256" key="9">
    <source>
        <dbReference type="ARBA" id="ARBA00022884"/>
    </source>
</evidence>
<dbReference type="PANTHER" id="PTHR11777">
    <property type="entry name" value="ALANYL-TRNA SYNTHETASE"/>
    <property type="match status" value="1"/>
</dbReference>
<evidence type="ECO:0000256" key="11">
    <source>
        <dbReference type="ARBA" id="ARBA00023146"/>
    </source>
</evidence>
<dbReference type="SUPFAM" id="SSF101353">
    <property type="entry name" value="Putative anticodon-binding domain of alanyl-tRNA synthetase (AlaRS)"/>
    <property type="match status" value="1"/>
</dbReference>
<feature type="binding site" evidence="12">
    <location>
        <position position="580"/>
    </location>
    <ligand>
        <name>Zn(2+)</name>
        <dbReference type="ChEBI" id="CHEBI:29105"/>
    </ligand>
</feature>
<organism evidence="15 16">
    <name type="scientific">Acinetobacter sichuanensis</name>
    <dbReference type="NCBI Taxonomy" id="2136183"/>
    <lineage>
        <taxon>Bacteria</taxon>
        <taxon>Pseudomonadati</taxon>
        <taxon>Pseudomonadota</taxon>
        <taxon>Gammaproteobacteria</taxon>
        <taxon>Moraxellales</taxon>
        <taxon>Moraxellaceae</taxon>
        <taxon>Acinetobacter</taxon>
    </lineage>
</organism>
<keyword evidence="4 12" id="KW-0436">Ligase</keyword>
<dbReference type="FunFam" id="3.30.980.10:FF:000004">
    <property type="entry name" value="Alanine--tRNA ligase, cytoplasmic"/>
    <property type="match status" value="1"/>
</dbReference>
<dbReference type="InterPro" id="IPR018164">
    <property type="entry name" value="Ala-tRNA-synth_IIc_N"/>
</dbReference>
<keyword evidence="6 12" id="KW-0547">Nucleotide-binding</keyword>
<keyword evidence="3 12" id="KW-0820">tRNA-binding</keyword>
<dbReference type="Pfam" id="PF02272">
    <property type="entry name" value="DHHA1"/>
    <property type="match status" value="1"/>
</dbReference>
<dbReference type="GO" id="GO:0005524">
    <property type="term" value="F:ATP binding"/>
    <property type="evidence" value="ECO:0007669"/>
    <property type="project" value="UniProtKB-UniRule"/>
</dbReference>
<dbReference type="GO" id="GO:0004813">
    <property type="term" value="F:alanine-tRNA ligase activity"/>
    <property type="evidence" value="ECO:0007669"/>
    <property type="project" value="UniProtKB-UniRule"/>
</dbReference>
<dbReference type="CDD" id="cd00673">
    <property type="entry name" value="AlaRS_core"/>
    <property type="match status" value="1"/>
</dbReference>
<evidence type="ECO:0000256" key="8">
    <source>
        <dbReference type="ARBA" id="ARBA00022840"/>
    </source>
</evidence>
<dbReference type="InterPro" id="IPR045864">
    <property type="entry name" value="aa-tRNA-synth_II/BPL/LPL"/>
</dbReference>
<comment type="domain">
    <text evidence="12">Consists of three domains; the N-terminal catalytic domain, the editing domain and the C-terminal C-Ala domain. The editing domain removes incorrectly charged amino acids, while the C-Ala domain, along with tRNA(Ala), serves as a bridge to cooperatively bring together the editing and aminoacylation centers thus stimulating deacylation of misacylated tRNAs.</text>
</comment>
<dbReference type="SUPFAM" id="SSF50447">
    <property type="entry name" value="Translation proteins"/>
    <property type="match status" value="1"/>
</dbReference>
<protein>
    <recommendedName>
        <fullName evidence="12">Alanine--tRNA ligase</fullName>
        <ecNumber evidence="12">6.1.1.7</ecNumber>
    </recommendedName>
    <alternativeName>
        <fullName evidence="12">Alanyl-tRNA synthetase</fullName>
        <shortName evidence="12">AlaRS</shortName>
    </alternativeName>
</protein>
<dbReference type="SUPFAM" id="SSF55681">
    <property type="entry name" value="Class II aaRS and biotin synthetases"/>
    <property type="match status" value="1"/>
</dbReference>